<protein>
    <submittedName>
        <fullName evidence="2">Uncharacterized protein</fullName>
    </submittedName>
</protein>
<evidence type="ECO:0000313" key="2">
    <source>
        <dbReference type="EMBL" id="KAJ8874010.1"/>
    </source>
</evidence>
<evidence type="ECO:0000256" key="1">
    <source>
        <dbReference type="SAM" id="MobiDB-lite"/>
    </source>
</evidence>
<gene>
    <name evidence="2" type="ORF">PR048_024850</name>
</gene>
<dbReference type="Proteomes" id="UP001159363">
    <property type="component" value="Chromosome 9"/>
</dbReference>
<keyword evidence="3" id="KW-1185">Reference proteome</keyword>
<feature type="region of interest" description="Disordered" evidence="1">
    <location>
        <begin position="360"/>
        <end position="387"/>
    </location>
</feature>
<organism evidence="2 3">
    <name type="scientific">Dryococelus australis</name>
    <dbReference type="NCBI Taxonomy" id="614101"/>
    <lineage>
        <taxon>Eukaryota</taxon>
        <taxon>Metazoa</taxon>
        <taxon>Ecdysozoa</taxon>
        <taxon>Arthropoda</taxon>
        <taxon>Hexapoda</taxon>
        <taxon>Insecta</taxon>
        <taxon>Pterygota</taxon>
        <taxon>Neoptera</taxon>
        <taxon>Polyneoptera</taxon>
        <taxon>Phasmatodea</taxon>
        <taxon>Verophasmatodea</taxon>
        <taxon>Anareolatae</taxon>
        <taxon>Phasmatidae</taxon>
        <taxon>Eurycanthinae</taxon>
        <taxon>Dryococelus</taxon>
    </lineage>
</organism>
<name>A0ABQ9GPQ6_9NEOP</name>
<feature type="region of interest" description="Disordered" evidence="1">
    <location>
        <begin position="278"/>
        <end position="303"/>
    </location>
</feature>
<feature type="region of interest" description="Disordered" evidence="1">
    <location>
        <begin position="1"/>
        <end position="40"/>
    </location>
</feature>
<evidence type="ECO:0000313" key="3">
    <source>
        <dbReference type="Proteomes" id="UP001159363"/>
    </source>
</evidence>
<feature type="compositionally biased region" description="Basic and acidic residues" evidence="1">
    <location>
        <begin position="27"/>
        <end position="40"/>
    </location>
</feature>
<comment type="caution">
    <text evidence="2">The sequence shown here is derived from an EMBL/GenBank/DDBJ whole genome shotgun (WGS) entry which is preliminary data.</text>
</comment>
<sequence>MARRWNARAGETVVPRENPSASGIVQHDSHMRKSGSEPAADRTRIAAMGGERPSHCKKKRTRPANVLMIGKAAVAGRLDCSPPNHGETGSIHRQVGIVPDDGAGRRVFSGNSRFTRPFVPALLHTRLTSPSSVLKTFLFSAAQISSLTYRVLCQICALLKIPVYLRNVLRKCTNEKSSSLFLQERHGGVLPYQTTELRRSGPCRCPRHDELPAAYPFLALSLLPAHSPAGHFSVALLKKKGPGGRCTRNRRLPVVRDRRYSPEEYQWACHPGIMAPATPPATSSTRPPHPRSIAPLQHGSRVPDSLQEQKRIQSSLMENVASAFKLVDLVNFRERAPGMLNDKIGKGQLGFEEYRGKGEGQHSWCPGSREAQPGADSAAPRRIGYPPRPPLFLERDALVAVCSPSGNPVNADSGETCWRHRPPLAS</sequence>
<dbReference type="EMBL" id="JARBHB010000010">
    <property type="protein sequence ID" value="KAJ8874010.1"/>
    <property type="molecule type" value="Genomic_DNA"/>
</dbReference>
<reference evidence="2 3" key="1">
    <citation type="submission" date="2023-02" db="EMBL/GenBank/DDBJ databases">
        <title>LHISI_Scaffold_Assembly.</title>
        <authorList>
            <person name="Stuart O.P."/>
            <person name="Cleave R."/>
            <person name="Magrath M.J.L."/>
            <person name="Mikheyev A.S."/>
        </authorList>
    </citation>
    <scope>NUCLEOTIDE SEQUENCE [LARGE SCALE GENOMIC DNA]</scope>
    <source>
        <strain evidence="2">Daus_M_001</strain>
        <tissue evidence="2">Leg muscle</tissue>
    </source>
</reference>
<accession>A0ABQ9GPQ6</accession>
<proteinExistence type="predicted"/>